<sequence length="53" mass="6020">MPHENLKFKMSLVGFESGTLVLQGQHCTLQVVSVQMNVKKLMSKDFLDIILEN</sequence>
<dbReference type="EMBL" id="GBXM01032715">
    <property type="protein sequence ID" value="JAH75862.1"/>
    <property type="molecule type" value="Transcribed_RNA"/>
</dbReference>
<protein>
    <submittedName>
        <fullName evidence="1">Uncharacterized protein</fullName>
    </submittedName>
</protein>
<dbReference type="AlphaFoldDB" id="A0A0E9VCT5"/>
<reference evidence="1" key="2">
    <citation type="journal article" date="2015" name="Fish Shellfish Immunol.">
        <title>Early steps in the European eel (Anguilla anguilla)-Vibrio vulnificus interaction in the gills: Role of the RtxA13 toxin.</title>
        <authorList>
            <person name="Callol A."/>
            <person name="Pajuelo D."/>
            <person name="Ebbesson L."/>
            <person name="Teles M."/>
            <person name="MacKenzie S."/>
            <person name="Amaro C."/>
        </authorList>
    </citation>
    <scope>NUCLEOTIDE SEQUENCE</scope>
</reference>
<proteinExistence type="predicted"/>
<evidence type="ECO:0000313" key="1">
    <source>
        <dbReference type="EMBL" id="JAH75862.1"/>
    </source>
</evidence>
<name>A0A0E9VCT5_ANGAN</name>
<reference evidence="1" key="1">
    <citation type="submission" date="2014-11" db="EMBL/GenBank/DDBJ databases">
        <authorList>
            <person name="Amaro Gonzalez C."/>
        </authorList>
    </citation>
    <scope>NUCLEOTIDE SEQUENCE</scope>
</reference>
<accession>A0A0E9VCT5</accession>
<organism evidence="1">
    <name type="scientific">Anguilla anguilla</name>
    <name type="common">European freshwater eel</name>
    <name type="synonym">Muraena anguilla</name>
    <dbReference type="NCBI Taxonomy" id="7936"/>
    <lineage>
        <taxon>Eukaryota</taxon>
        <taxon>Metazoa</taxon>
        <taxon>Chordata</taxon>
        <taxon>Craniata</taxon>
        <taxon>Vertebrata</taxon>
        <taxon>Euteleostomi</taxon>
        <taxon>Actinopterygii</taxon>
        <taxon>Neopterygii</taxon>
        <taxon>Teleostei</taxon>
        <taxon>Anguilliformes</taxon>
        <taxon>Anguillidae</taxon>
        <taxon>Anguilla</taxon>
    </lineage>
</organism>